<name>A0A3Q0JKT8_DIACI</name>
<keyword evidence="1" id="KW-1185">Reference proteome</keyword>
<dbReference type="PaxDb" id="121845-A0A3Q0JKT8"/>
<organism evidence="1 2">
    <name type="scientific">Diaphorina citri</name>
    <name type="common">Asian citrus psyllid</name>
    <dbReference type="NCBI Taxonomy" id="121845"/>
    <lineage>
        <taxon>Eukaryota</taxon>
        <taxon>Metazoa</taxon>
        <taxon>Ecdysozoa</taxon>
        <taxon>Arthropoda</taxon>
        <taxon>Hexapoda</taxon>
        <taxon>Insecta</taxon>
        <taxon>Pterygota</taxon>
        <taxon>Neoptera</taxon>
        <taxon>Paraneoptera</taxon>
        <taxon>Hemiptera</taxon>
        <taxon>Sternorrhyncha</taxon>
        <taxon>Psylloidea</taxon>
        <taxon>Psyllidae</taxon>
        <taxon>Diaphorininae</taxon>
        <taxon>Diaphorina</taxon>
    </lineage>
</organism>
<dbReference type="GeneID" id="113473619"/>
<gene>
    <name evidence="2" type="primary">LOC113473619</name>
</gene>
<sequence length="113" mass="13207">MLGFLFRSTKDFSNVLPLKILYCSLVRGILEFASPVWNPYYDVHSTALERIQHRALKYMARKFNLGYTSYKDVERALNLLPLSNRRTLYDTITFFKILNSQIDTPDLLGKINI</sequence>
<evidence type="ECO:0000313" key="1">
    <source>
        <dbReference type="Proteomes" id="UP000079169"/>
    </source>
</evidence>
<dbReference type="Proteomes" id="UP000079169">
    <property type="component" value="Unplaced"/>
</dbReference>
<accession>A0A3Q0JKT8</accession>
<proteinExistence type="predicted"/>
<feature type="non-terminal residue" evidence="2">
    <location>
        <position position="113"/>
    </location>
</feature>
<reference evidence="2" key="1">
    <citation type="submission" date="2025-08" db="UniProtKB">
        <authorList>
            <consortium name="RefSeq"/>
        </authorList>
    </citation>
    <scope>IDENTIFICATION</scope>
</reference>
<evidence type="ECO:0000313" key="2">
    <source>
        <dbReference type="RefSeq" id="XP_026688942.1"/>
    </source>
</evidence>
<dbReference type="AlphaFoldDB" id="A0A3Q0JKT8"/>
<dbReference type="KEGG" id="dci:113473619"/>
<dbReference type="RefSeq" id="XP_026688942.1">
    <property type="nucleotide sequence ID" value="XM_026833141.1"/>
</dbReference>
<protein>
    <submittedName>
        <fullName evidence="2">Uncharacterized protein LOC113473619</fullName>
    </submittedName>
</protein>